<keyword evidence="2" id="KW-1185">Reference proteome</keyword>
<organism evidence="1 2">
    <name type="scientific">Gigaspora rosea</name>
    <dbReference type="NCBI Taxonomy" id="44941"/>
    <lineage>
        <taxon>Eukaryota</taxon>
        <taxon>Fungi</taxon>
        <taxon>Fungi incertae sedis</taxon>
        <taxon>Mucoromycota</taxon>
        <taxon>Glomeromycotina</taxon>
        <taxon>Glomeromycetes</taxon>
        <taxon>Diversisporales</taxon>
        <taxon>Gigasporaceae</taxon>
        <taxon>Gigaspora</taxon>
    </lineage>
</organism>
<comment type="caution">
    <text evidence="1">The sequence shown here is derived from an EMBL/GenBank/DDBJ whole genome shotgun (WGS) entry which is preliminary data.</text>
</comment>
<evidence type="ECO:0000313" key="1">
    <source>
        <dbReference type="EMBL" id="RIB09105.1"/>
    </source>
</evidence>
<dbReference type="Proteomes" id="UP000266673">
    <property type="component" value="Unassembled WGS sequence"/>
</dbReference>
<gene>
    <name evidence="1" type="ORF">C2G38_2209778</name>
</gene>
<dbReference type="OrthoDB" id="2489615at2759"/>
<sequence>MSQIKTQDESRKKKDCEKDAFQYKNPQFRKSRNDRSKQFMAKLCQDPNYIQISNLSLKNKRLKTKKTAINLQVKNSGVSSFIIKIDQEFEAILECYSSWPQIINPELSKGTLAEFHDNIIFDEL</sequence>
<evidence type="ECO:0000313" key="2">
    <source>
        <dbReference type="Proteomes" id="UP000266673"/>
    </source>
</evidence>
<reference evidence="1 2" key="1">
    <citation type="submission" date="2018-06" db="EMBL/GenBank/DDBJ databases">
        <title>Comparative genomics reveals the genomic features of Rhizophagus irregularis, R. cerebriforme, R. diaphanum and Gigaspora rosea, and their symbiotic lifestyle signature.</title>
        <authorList>
            <person name="Morin E."/>
            <person name="San Clemente H."/>
            <person name="Chen E.C.H."/>
            <person name="De La Providencia I."/>
            <person name="Hainaut M."/>
            <person name="Kuo A."/>
            <person name="Kohler A."/>
            <person name="Murat C."/>
            <person name="Tang N."/>
            <person name="Roy S."/>
            <person name="Loubradou J."/>
            <person name="Henrissat B."/>
            <person name="Grigoriev I.V."/>
            <person name="Corradi N."/>
            <person name="Roux C."/>
            <person name="Martin F.M."/>
        </authorList>
    </citation>
    <scope>NUCLEOTIDE SEQUENCE [LARGE SCALE GENOMIC DNA]</scope>
    <source>
        <strain evidence="1 2">DAOM 194757</strain>
    </source>
</reference>
<dbReference type="AlphaFoldDB" id="A0A397UFN0"/>
<accession>A0A397UFN0</accession>
<protein>
    <submittedName>
        <fullName evidence="1">Uncharacterized protein</fullName>
    </submittedName>
</protein>
<name>A0A397UFN0_9GLOM</name>
<proteinExistence type="predicted"/>
<dbReference type="EMBL" id="QKWP01001416">
    <property type="protein sequence ID" value="RIB09105.1"/>
    <property type="molecule type" value="Genomic_DNA"/>
</dbReference>